<comment type="similarity">
    <text evidence="1">Belongs to the BlaI transcriptional regulatory family.</text>
</comment>
<dbReference type="RefSeq" id="WP_155456708.1">
    <property type="nucleotide sequence ID" value="NZ_WNKX01000027.1"/>
</dbReference>
<dbReference type="EMBL" id="WNKX01000027">
    <property type="protein sequence ID" value="MTW13797.1"/>
    <property type="molecule type" value="Genomic_DNA"/>
</dbReference>
<sequence length="127" mass="14371">MAIPSTPELCVLKALWRQAPLSAREIHEAVEDELAWSFSSTRKTVERMMEKQMVAQHVRHGVQVYEALLDKVETLAAYAHDFGTRIMELDTPLPVNMFAGSKLVDASELAQLEQMLSDWPDEDDDAK</sequence>
<evidence type="ECO:0000256" key="3">
    <source>
        <dbReference type="ARBA" id="ARBA00023125"/>
    </source>
</evidence>
<dbReference type="Proteomes" id="UP000472320">
    <property type="component" value="Unassembled WGS sequence"/>
</dbReference>
<dbReference type="InterPro" id="IPR036388">
    <property type="entry name" value="WH-like_DNA-bd_sf"/>
</dbReference>
<dbReference type="SUPFAM" id="SSF46785">
    <property type="entry name" value="Winged helix' DNA-binding domain"/>
    <property type="match status" value="1"/>
</dbReference>
<protein>
    <submittedName>
        <fullName evidence="5">BlaI/MecI/CopY family transcriptional regulator</fullName>
    </submittedName>
</protein>
<gene>
    <name evidence="5" type="ORF">GM658_24605</name>
</gene>
<dbReference type="InterPro" id="IPR036390">
    <property type="entry name" value="WH_DNA-bd_sf"/>
</dbReference>
<evidence type="ECO:0000256" key="4">
    <source>
        <dbReference type="ARBA" id="ARBA00023163"/>
    </source>
</evidence>
<proteinExistence type="inferred from homology"/>
<evidence type="ECO:0000313" key="5">
    <source>
        <dbReference type="EMBL" id="MTW13797.1"/>
    </source>
</evidence>
<evidence type="ECO:0000256" key="2">
    <source>
        <dbReference type="ARBA" id="ARBA00023015"/>
    </source>
</evidence>
<dbReference type="Pfam" id="PF03965">
    <property type="entry name" value="Penicillinase_R"/>
    <property type="match status" value="1"/>
</dbReference>
<keyword evidence="2" id="KW-0805">Transcription regulation</keyword>
<accession>A0A6L6QPG6</accession>
<evidence type="ECO:0000313" key="6">
    <source>
        <dbReference type="Proteomes" id="UP000472320"/>
    </source>
</evidence>
<dbReference type="GO" id="GO:0045892">
    <property type="term" value="P:negative regulation of DNA-templated transcription"/>
    <property type="evidence" value="ECO:0007669"/>
    <property type="project" value="InterPro"/>
</dbReference>
<name>A0A6L6QPG6_9BURK</name>
<keyword evidence="6" id="KW-1185">Reference proteome</keyword>
<dbReference type="AlphaFoldDB" id="A0A6L6QPG6"/>
<dbReference type="Gene3D" id="1.10.10.10">
    <property type="entry name" value="Winged helix-like DNA-binding domain superfamily/Winged helix DNA-binding domain"/>
    <property type="match status" value="1"/>
</dbReference>
<keyword evidence="4" id="KW-0804">Transcription</keyword>
<keyword evidence="3" id="KW-0238">DNA-binding</keyword>
<evidence type="ECO:0000256" key="1">
    <source>
        <dbReference type="ARBA" id="ARBA00011046"/>
    </source>
</evidence>
<organism evidence="5 6">
    <name type="scientific">Massilia eburnea</name>
    <dbReference type="NCBI Taxonomy" id="1776165"/>
    <lineage>
        <taxon>Bacteria</taxon>
        <taxon>Pseudomonadati</taxon>
        <taxon>Pseudomonadota</taxon>
        <taxon>Betaproteobacteria</taxon>
        <taxon>Burkholderiales</taxon>
        <taxon>Oxalobacteraceae</taxon>
        <taxon>Telluria group</taxon>
        <taxon>Massilia</taxon>
    </lineage>
</organism>
<comment type="caution">
    <text evidence="5">The sequence shown here is derived from an EMBL/GenBank/DDBJ whole genome shotgun (WGS) entry which is preliminary data.</text>
</comment>
<dbReference type="GO" id="GO:0003677">
    <property type="term" value="F:DNA binding"/>
    <property type="evidence" value="ECO:0007669"/>
    <property type="project" value="UniProtKB-KW"/>
</dbReference>
<dbReference type="OrthoDB" id="279010at2"/>
<reference evidence="5 6" key="1">
    <citation type="submission" date="2019-11" db="EMBL/GenBank/DDBJ databases">
        <title>Type strains purchased from KCTC, JCM and DSMZ.</title>
        <authorList>
            <person name="Lu H."/>
        </authorList>
    </citation>
    <scope>NUCLEOTIDE SEQUENCE [LARGE SCALE GENOMIC DNA]</scope>
    <source>
        <strain evidence="5 6">JCM 31587</strain>
    </source>
</reference>
<dbReference type="InterPro" id="IPR005650">
    <property type="entry name" value="BlaI_family"/>
</dbReference>